<comment type="function">
    <text evidence="4">Removes the phosphate from trehalose 6-phosphate to produce free trehalose.</text>
</comment>
<comment type="catalytic activity">
    <reaction evidence="4">
        <text>alpha,alpha-trehalose 6-phosphate + H2O = alpha,alpha-trehalose + phosphate</text>
        <dbReference type="Rhea" id="RHEA:23420"/>
        <dbReference type="ChEBI" id="CHEBI:15377"/>
        <dbReference type="ChEBI" id="CHEBI:16551"/>
        <dbReference type="ChEBI" id="CHEBI:43474"/>
        <dbReference type="ChEBI" id="CHEBI:58429"/>
        <dbReference type="EC" id="3.1.3.12"/>
    </reaction>
</comment>
<dbReference type="GO" id="GO:0005992">
    <property type="term" value="P:trehalose biosynthetic process"/>
    <property type="evidence" value="ECO:0007669"/>
    <property type="project" value="UniProtKB-UniPathway"/>
</dbReference>
<evidence type="ECO:0000256" key="2">
    <source>
        <dbReference type="ARBA" id="ARBA00008770"/>
    </source>
</evidence>
<dbReference type="InterPro" id="IPR003337">
    <property type="entry name" value="Trehalose_PPase"/>
</dbReference>
<dbReference type="Gene3D" id="3.40.50.1000">
    <property type="entry name" value="HAD superfamily/HAD-like"/>
    <property type="match status" value="1"/>
</dbReference>
<comment type="similarity">
    <text evidence="2 4">Belongs to the trehalose phosphatase family.</text>
</comment>
<comment type="cofactor">
    <cofactor evidence="4">
        <name>Mg(2+)</name>
        <dbReference type="ChEBI" id="CHEBI:18420"/>
    </cofactor>
</comment>
<dbReference type="GO" id="GO:0046872">
    <property type="term" value="F:metal ion binding"/>
    <property type="evidence" value="ECO:0007669"/>
    <property type="project" value="UniProtKB-KW"/>
</dbReference>
<evidence type="ECO:0000313" key="6">
    <source>
        <dbReference type="Proteomes" id="UP000031643"/>
    </source>
</evidence>
<dbReference type="AlphaFoldDB" id="A0A0A8K6L9"/>
<comment type="pathway">
    <text evidence="1 4">Glycan biosynthesis; trehalose biosynthesis.</text>
</comment>
<dbReference type="NCBIfam" id="TIGR01484">
    <property type="entry name" value="HAD-SF-IIB"/>
    <property type="match status" value="1"/>
</dbReference>
<dbReference type="SUPFAM" id="SSF56784">
    <property type="entry name" value="HAD-like"/>
    <property type="match status" value="1"/>
</dbReference>
<keyword evidence="6" id="KW-1185">Reference proteome</keyword>
<dbReference type="PANTHER" id="PTHR43768">
    <property type="entry name" value="TREHALOSE 6-PHOSPHATE PHOSPHATASE"/>
    <property type="match status" value="1"/>
</dbReference>
<dbReference type="HOGENOM" id="CLU_037265_2_0_5"/>
<keyword evidence="4" id="KW-0479">Metal-binding</keyword>
<dbReference type="NCBIfam" id="TIGR00685">
    <property type="entry name" value="T6PP"/>
    <property type="match status" value="1"/>
</dbReference>
<dbReference type="InterPro" id="IPR023214">
    <property type="entry name" value="HAD_sf"/>
</dbReference>
<evidence type="ECO:0000256" key="3">
    <source>
        <dbReference type="ARBA" id="ARBA00022801"/>
    </source>
</evidence>
<evidence type="ECO:0000313" key="5">
    <source>
        <dbReference type="EMBL" id="BAQ18182.1"/>
    </source>
</evidence>
<dbReference type="UniPathway" id="UPA00299"/>
<dbReference type="CDD" id="cd01627">
    <property type="entry name" value="HAD_TPP"/>
    <property type="match status" value="1"/>
</dbReference>
<keyword evidence="4" id="KW-0460">Magnesium</keyword>
<accession>A0A0A8K6L9</accession>
<dbReference type="Gene3D" id="3.30.70.1020">
    <property type="entry name" value="Trehalose-6-phosphate phosphatase related protein, domain 2"/>
    <property type="match status" value="1"/>
</dbReference>
<dbReference type="Pfam" id="PF02358">
    <property type="entry name" value="Trehalose_PPase"/>
    <property type="match status" value="1"/>
</dbReference>
<dbReference type="STRING" id="1384459.GL4_2748"/>
<organism evidence="5 6">
    <name type="scientific">Methyloceanibacter caenitepidi</name>
    <dbReference type="NCBI Taxonomy" id="1384459"/>
    <lineage>
        <taxon>Bacteria</taxon>
        <taxon>Pseudomonadati</taxon>
        <taxon>Pseudomonadota</taxon>
        <taxon>Alphaproteobacteria</taxon>
        <taxon>Hyphomicrobiales</taxon>
        <taxon>Hyphomicrobiaceae</taxon>
        <taxon>Methyloceanibacter</taxon>
    </lineage>
</organism>
<proteinExistence type="inferred from homology"/>
<dbReference type="Proteomes" id="UP000031643">
    <property type="component" value="Chromosome"/>
</dbReference>
<dbReference type="RefSeq" id="WP_045368227.1">
    <property type="nucleotide sequence ID" value="NZ_AP014648.1"/>
</dbReference>
<dbReference type="EMBL" id="AP014648">
    <property type="protein sequence ID" value="BAQ18182.1"/>
    <property type="molecule type" value="Genomic_DNA"/>
</dbReference>
<dbReference type="InterPro" id="IPR036412">
    <property type="entry name" value="HAD-like_sf"/>
</dbReference>
<keyword evidence="3 4" id="KW-0378">Hydrolase</keyword>
<protein>
    <recommendedName>
        <fullName evidence="4">Trehalose 6-phosphate phosphatase</fullName>
        <ecNumber evidence="4">3.1.3.12</ecNumber>
    </recommendedName>
</protein>
<dbReference type="PANTHER" id="PTHR43768:SF3">
    <property type="entry name" value="TREHALOSE 6-PHOSPHATE PHOSPHATASE"/>
    <property type="match status" value="1"/>
</dbReference>
<name>A0A0A8K6L9_9HYPH</name>
<sequence>MTDNLPDVPRESAFFFDFDGTLVEIAPRPELVAVEPKVREVLEGLAVKYDGAVAIVTGRPLEAVDGFLAPIQLATAAEHGSIRRDATGALHVDEGNAEAVEAAYAILQPFVAANDGMILERKRSSIAIHYRQRPDLAGPCEDLVHQAVAQNPTLVILPGKMVFELKPKGVDKGEAVRAFLEEAPFQGRTPVFMGDDVTDEHAFEVVNALGGLSIKVDDGHTIANYRTDRKGLFAWLFQLVGAR</sequence>
<evidence type="ECO:0000256" key="1">
    <source>
        <dbReference type="ARBA" id="ARBA00005199"/>
    </source>
</evidence>
<dbReference type="KEGG" id="mcg:GL4_2748"/>
<dbReference type="EC" id="3.1.3.12" evidence="4"/>
<dbReference type="OrthoDB" id="9814913at2"/>
<dbReference type="GO" id="GO:0004805">
    <property type="term" value="F:trehalose-phosphatase activity"/>
    <property type="evidence" value="ECO:0007669"/>
    <property type="project" value="UniProtKB-EC"/>
</dbReference>
<evidence type="ECO:0000256" key="4">
    <source>
        <dbReference type="RuleBase" id="RU361117"/>
    </source>
</evidence>
<gene>
    <name evidence="5" type="ORF">GL4_2748</name>
</gene>
<dbReference type="InterPro" id="IPR006379">
    <property type="entry name" value="HAD-SF_hydro_IIB"/>
</dbReference>
<dbReference type="InterPro" id="IPR044651">
    <property type="entry name" value="OTSB-like"/>
</dbReference>
<reference evidence="5 6" key="1">
    <citation type="submission" date="2014-09" db="EMBL/GenBank/DDBJ databases">
        <title>Genome sequencing of Methyloceanibacter caenitepidi Gela4.</title>
        <authorList>
            <person name="Takeuchi M."/>
            <person name="Susumu S."/>
            <person name="Kamagata Y."/>
            <person name="Oshima K."/>
            <person name="Hattori M."/>
            <person name="Iwasaki W."/>
        </authorList>
    </citation>
    <scope>NUCLEOTIDE SEQUENCE [LARGE SCALE GENOMIC DNA]</scope>
    <source>
        <strain evidence="5 6">Gela4</strain>
    </source>
</reference>